<proteinExistence type="predicted"/>
<evidence type="ECO:0000313" key="2">
    <source>
        <dbReference type="Proteomes" id="UP000310506"/>
    </source>
</evidence>
<reference evidence="1 2" key="1">
    <citation type="submission" date="2019-01" db="EMBL/GenBank/DDBJ databases">
        <title>Vagococcus silagei sp. nov. isolated from brewer's grain.</title>
        <authorList>
            <person name="Guu J.-R."/>
        </authorList>
    </citation>
    <scope>NUCLEOTIDE SEQUENCE [LARGE SCALE GENOMIC DNA]</scope>
    <source>
        <strain evidence="1 2">2B-2</strain>
    </source>
</reference>
<dbReference type="Proteomes" id="UP000310506">
    <property type="component" value="Unassembled WGS sequence"/>
</dbReference>
<keyword evidence="2" id="KW-1185">Reference proteome</keyword>
<evidence type="ECO:0000313" key="1">
    <source>
        <dbReference type="EMBL" id="THB62434.1"/>
    </source>
</evidence>
<dbReference type="AlphaFoldDB" id="A0A4S3B5R8"/>
<dbReference type="OrthoDB" id="9847512at2"/>
<dbReference type="EMBL" id="SDGV01000001">
    <property type="protein sequence ID" value="THB62434.1"/>
    <property type="molecule type" value="Genomic_DNA"/>
</dbReference>
<protein>
    <submittedName>
        <fullName evidence="1">Uncharacterized protein</fullName>
    </submittedName>
</protein>
<gene>
    <name evidence="1" type="ORF">ESZ54_01075</name>
</gene>
<comment type="caution">
    <text evidence="1">The sequence shown here is derived from an EMBL/GenBank/DDBJ whole genome shotgun (WGS) entry which is preliminary data.</text>
</comment>
<dbReference type="RefSeq" id="WP_136135820.1">
    <property type="nucleotide sequence ID" value="NZ_SDGV01000001.1"/>
</dbReference>
<name>A0A4S3B5R8_9ENTE</name>
<accession>A0A4S3B5R8</accession>
<sequence length="89" mass="10415">MLTNRIKANKEDNISIIKKDDGKNYYIYHNNSIEKLVKLTNNYLSSIKNININEDTTLTKSMDTLAKEQQKLIKRLNESNKNLEKEITI</sequence>
<organism evidence="1 2">
    <name type="scientific">Vagococcus silagei</name>
    <dbReference type="NCBI Taxonomy" id="2508885"/>
    <lineage>
        <taxon>Bacteria</taxon>
        <taxon>Bacillati</taxon>
        <taxon>Bacillota</taxon>
        <taxon>Bacilli</taxon>
        <taxon>Lactobacillales</taxon>
        <taxon>Enterococcaceae</taxon>
        <taxon>Vagococcus</taxon>
    </lineage>
</organism>